<dbReference type="EMBL" id="JAUSUC010000045">
    <property type="protein sequence ID" value="MDQ0216348.1"/>
    <property type="molecule type" value="Genomic_DNA"/>
</dbReference>
<dbReference type="AlphaFoldDB" id="A0AAJ1WKB6"/>
<proteinExistence type="predicted"/>
<keyword evidence="2" id="KW-1185">Reference proteome</keyword>
<comment type="caution">
    <text evidence="1">The sequence shown here is derived from an EMBL/GenBank/DDBJ whole genome shotgun (WGS) entry which is preliminary data.</text>
</comment>
<dbReference type="RefSeq" id="WP_307258354.1">
    <property type="nucleotide sequence ID" value="NZ_JAUSUC010000045.1"/>
</dbReference>
<evidence type="ECO:0000313" key="1">
    <source>
        <dbReference type="EMBL" id="MDQ0216348.1"/>
    </source>
</evidence>
<sequence length="40" mass="4236">MTLDLEPLGAAARQRKAEATVQARQASAQPWCGVSLPQKG</sequence>
<name>A0AAJ1WKB6_9BACI</name>
<organism evidence="1 2">
    <name type="scientific">Oikeobacillus pervagus</name>
    <dbReference type="NCBI Taxonomy" id="1325931"/>
    <lineage>
        <taxon>Bacteria</taxon>
        <taxon>Bacillati</taxon>
        <taxon>Bacillota</taxon>
        <taxon>Bacilli</taxon>
        <taxon>Bacillales</taxon>
        <taxon>Bacillaceae</taxon>
        <taxon>Oikeobacillus</taxon>
    </lineage>
</organism>
<evidence type="ECO:0000313" key="2">
    <source>
        <dbReference type="Proteomes" id="UP001237207"/>
    </source>
</evidence>
<dbReference type="Proteomes" id="UP001237207">
    <property type="component" value="Unassembled WGS sequence"/>
</dbReference>
<accession>A0AAJ1WKB6</accession>
<gene>
    <name evidence="1" type="ORF">J2S13_002806</name>
</gene>
<reference evidence="1" key="1">
    <citation type="submission" date="2023-07" db="EMBL/GenBank/DDBJ databases">
        <title>Genomic Encyclopedia of Type Strains, Phase IV (KMG-IV): sequencing the most valuable type-strain genomes for metagenomic binning, comparative biology and taxonomic classification.</title>
        <authorList>
            <person name="Goeker M."/>
        </authorList>
    </citation>
    <scope>NUCLEOTIDE SEQUENCE</scope>
    <source>
        <strain evidence="1">DSM 23947</strain>
    </source>
</reference>
<protein>
    <submittedName>
        <fullName evidence="1">Uncharacterized protein</fullName>
    </submittedName>
</protein>